<evidence type="ECO:0000256" key="1">
    <source>
        <dbReference type="ARBA" id="ARBA00004514"/>
    </source>
</evidence>
<feature type="domain" description="Ubiquitin-like" evidence="3">
    <location>
        <begin position="61"/>
        <end position="139"/>
    </location>
</feature>
<sequence length="206" mass="22358">MTELSFAQSFLATLDSKPTKLPADYVENPRNYPARSATILPKMAKPLAKRQKLAPGQERSITVALKSLRNPPLDITLSSQTPNTSILDLKNAVSEKASIPAAKLRLLYKKKPVGDSKVLKDVVGEDESSVEFSIMVLGGAAAVTKEEPADATAPVAQGQSGKEALVTEEFWSDLKGFLTQRLRDEKQADKAYDIFKGAWESHGSSI</sequence>
<evidence type="ECO:0000313" key="5">
    <source>
        <dbReference type="Proteomes" id="UP001629113"/>
    </source>
</evidence>
<accession>A0ABR4PD93</accession>
<keyword evidence="5" id="KW-1185">Reference proteome</keyword>
<dbReference type="Proteomes" id="UP001629113">
    <property type="component" value="Unassembled WGS sequence"/>
</dbReference>
<dbReference type="EMBL" id="JBFCZG010000006">
    <property type="protein sequence ID" value="KAL3421290.1"/>
    <property type="molecule type" value="Genomic_DNA"/>
</dbReference>
<dbReference type="Pfam" id="PF17183">
    <property type="entry name" value="Get5_C"/>
    <property type="match status" value="1"/>
</dbReference>
<evidence type="ECO:0000313" key="4">
    <source>
        <dbReference type="EMBL" id="KAL3421290.1"/>
    </source>
</evidence>
<dbReference type="CDD" id="cd17039">
    <property type="entry name" value="Ubl_ubiquitin_like"/>
    <property type="match status" value="1"/>
</dbReference>
<dbReference type="InterPro" id="IPR024737">
    <property type="entry name" value="Get5_N"/>
</dbReference>
<evidence type="ECO:0000256" key="2">
    <source>
        <dbReference type="ARBA" id="ARBA00022490"/>
    </source>
</evidence>
<dbReference type="Gene3D" id="1.10.286.70">
    <property type="entry name" value="Get5 dimerization domain"/>
    <property type="match status" value="1"/>
</dbReference>
<dbReference type="PANTHER" id="PTHR46555">
    <property type="entry name" value="UBIQUITIN-LIKE PROTEIN 4A"/>
    <property type="match status" value="1"/>
</dbReference>
<dbReference type="InterPro" id="IPR029071">
    <property type="entry name" value="Ubiquitin-like_domsf"/>
</dbReference>
<reference evidence="4 5" key="1">
    <citation type="submission" date="2024-06" db="EMBL/GenBank/DDBJ databases">
        <title>Complete genome of Phlyctema vagabunda strain 19-DSS-EL-015.</title>
        <authorList>
            <person name="Fiorenzani C."/>
        </authorList>
    </citation>
    <scope>NUCLEOTIDE SEQUENCE [LARGE SCALE GENOMIC DNA]</scope>
    <source>
        <strain evidence="4 5">19-DSS-EL-015</strain>
    </source>
</reference>
<comment type="subcellular location">
    <subcellularLocation>
        <location evidence="1">Cytoplasm</location>
        <location evidence="1">Cytosol</location>
    </subcellularLocation>
</comment>
<gene>
    <name evidence="4" type="ORF">PVAG01_07735</name>
</gene>
<proteinExistence type="predicted"/>
<dbReference type="InterPro" id="IPR000626">
    <property type="entry name" value="Ubiquitin-like_dom"/>
</dbReference>
<dbReference type="PANTHER" id="PTHR46555:SF1">
    <property type="entry name" value="UBIQUITIN-LIKE PROTEIN 4A"/>
    <property type="match status" value="1"/>
</dbReference>
<keyword evidence="2" id="KW-0963">Cytoplasm</keyword>
<dbReference type="Pfam" id="PF12754">
    <property type="entry name" value="Get5_N"/>
    <property type="match status" value="1"/>
</dbReference>
<dbReference type="Gene3D" id="3.10.20.90">
    <property type="entry name" value="Phosphatidylinositol 3-kinase Catalytic Subunit, Chain A, domain 1"/>
    <property type="match status" value="1"/>
</dbReference>
<dbReference type="InterPro" id="IPR047154">
    <property type="entry name" value="UBL4A-like"/>
</dbReference>
<evidence type="ECO:0000259" key="3">
    <source>
        <dbReference type="PROSITE" id="PS50053"/>
    </source>
</evidence>
<dbReference type="PROSITE" id="PS50053">
    <property type="entry name" value="UBIQUITIN_2"/>
    <property type="match status" value="1"/>
</dbReference>
<dbReference type="SUPFAM" id="SSF54236">
    <property type="entry name" value="Ubiquitin-like"/>
    <property type="match status" value="1"/>
</dbReference>
<comment type="caution">
    <text evidence="4">The sequence shown here is derived from an EMBL/GenBank/DDBJ whole genome shotgun (WGS) entry which is preliminary data.</text>
</comment>
<protein>
    <recommendedName>
        <fullName evidence="3">Ubiquitin-like domain-containing protein</fullName>
    </recommendedName>
</protein>
<organism evidence="4 5">
    <name type="scientific">Phlyctema vagabunda</name>
    <dbReference type="NCBI Taxonomy" id="108571"/>
    <lineage>
        <taxon>Eukaryota</taxon>
        <taxon>Fungi</taxon>
        <taxon>Dikarya</taxon>
        <taxon>Ascomycota</taxon>
        <taxon>Pezizomycotina</taxon>
        <taxon>Leotiomycetes</taxon>
        <taxon>Helotiales</taxon>
        <taxon>Dermateaceae</taxon>
        <taxon>Phlyctema</taxon>
    </lineage>
</organism>
<dbReference type="InterPro" id="IPR049256">
    <property type="entry name" value="Get5_C"/>
</dbReference>
<name>A0ABR4PD93_9HELO</name>